<gene>
    <name evidence="4" type="ORF">B5G02_04240</name>
</gene>
<sequence length="313" mass="33110">MGAVRFHHGVSEGSRWEVAMFCSKCGRELPEGSRFCPGCGAEVAGASKPEQPEAEPVAAASTPSAGPVPELAGTGAAPNPASATAQPAPKRSRKPLVIGGVAVVAVAAIVVAVLFATGVLGRDGRLPNGFFTFQDNAFGFNYRIEQEGGDQVIELLTYDETSGSYPTMFTGTLEEDGSNELGKIWKVANLVDADGQPDSTVVRLQFPEGASSGELEGRWYVEVERDGETVFALREFDADGSVHWVLGTGTGVIDDAMDYDEIMRTMDVQATLDDGYGNGGYGSCTWGEGNAGYYEIRDEDGEWIMNASVSTGH</sequence>
<keyword evidence="2" id="KW-0812">Transmembrane</keyword>
<comment type="caution">
    <text evidence="4">The sequence shown here is derived from an EMBL/GenBank/DDBJ whole genome shotgun (WGS) entry which is preliminary data.</text>
</comment>
<dbReference type="InterPro" id="IPR026870">
    <property type="entry name" value="Zinc_ribbon_dom"/>
</dbReference>
<name>A0A1Y3XTR2_9ACTN</name>
<proteinExistence type="predicted"/>
<accession>A0A1Y3XTR2</accession>
<evidence type="ECO:0000259" key="3">
    <source>
        <dbReference type="Pfam" id="PF13240"/>
    </source>
</evidence>
<dbReference type="Proteomes" id="UP000195781">
    <property type="component" value="Unassembled WGS sequence"/>
</dbReference>
<keyword evidence="5" id="KW-1185">Reference proteome</keyword>
<dbReference type="OrthoDB" id="2410059at2"/>
<protein>
    <recommendedName>
        <fullName evidence="3">Zinc-ribbon domain-containing protein</fullName>
    </recommendedName>
</protein>
<feature type="transmembrane region" description="Helical" evidence="2">
    <location>
        <begin position="96"/>
        <end position="120"/>
    </location>
</feature>
<feature type="region of interest" description="Disordered" evidence="1">
    <location>
        <begin position="45"/>
        <end position="90"/>
    </location>
</feature>
<evidence type="ECO:0000256" key="1">
    <source>
        <dbReference type="SAM" id="MobiDB-lite"/>
    </source>
</evidence>
<reference evidence="5" key="1">
    <citation type="submission" date="2017-04" db="EMBL/GenBank/DDBJ databases">
        <title>Function of individual gut microbiota members based on whole genome sequencing of pure cultures obtained from chicken caecum.</title>
        <authorList>
            <person name="Medvecky M."/>
            <person name="Cejkova D."/>
            <person name="Polansky O."/>
            <person name="Karasova D."/>
            <person name="Kubasova T."/>
            <person name="Cizek A."/>
            <person name="Rychlik I."/>
        </authorList>
    </citation>
    <scope>NUCLEOTIDE SEQUENCE [LARGE SCALE GENOMIC DNA]</scope>
    <source>
        <strain evidence="5">An5</strain>
    </source>
</reference>
<keyword evidence="2" id="KW-1133">Transmembrane helix</keyword>
<dbReference type="AlphaFoldDB" id="A0A1Y3XTR2"/>
<evidence type="ECO:0000313" key="4">
    <source>
        <dbReference type="EMBL" id="OUN88976.1"/>
    </source>
</evidence>
<organism evidence="4 5">
    <name type="scientific">[Collinsella] massiliensis</name>
    <dbReference type="NCBI Taxonomy" id="1232426"/>
    <lineage>
        <taxon>Bacteria</taxon>
        <taxon>Bacillati</taxon>
        <taxon>Actinomycetota</taxon>
        <taxon>Coriobacteriia</taxon>
        <taxon>Coriobacteriales</taxon>
        <taxon>Coriobacteriaceae</taxon>
        <taxon>Enorma</taxon>
    </lineage>
</organism>
<dbReference type="EMBL" id="NFIE01000007">
    <property type="protein sequence ID" value="OUN88976.1"/>
    <property type="molecule type" value="Genomic_DNA"/>
</dbReference>
<feature type="domain" description="Zinc-ribbon" evidence="3">
    <location>
        <begin position="21"/>
        <end position="43"/>
    </location>
</feature>
<dbReference type="Pfam" id="PF13240">
    <property type="entry name" value="Zn_Ribbon_1"/>
    <property type="match status" value="1"/>
</dbReference>
<evidence type="ECO:0000313" key="5">
    <source>
        <dbReference type="Proteomes" id="UP000195781"/>
    </source>
</evidence>
<keyword evidence="2" id="KW-0472">Membrane</keyword>
<evidence type="ECO:0000256" key="2">
    <source>
        <dbReference type="SAM" id="Phobius"/>
    </source>
</evidence>